<evidence type="ECO:0000256" key="2">
    <source>
        <dbReference type="ARBA" id="ARBA00022692"/>
    </source>
</evidence>
<evidence type="ECO:0000259" key="9">
    <source>
        <dbReference type="PROSITE" id="PS50929"/>
    </source>
</evidence>
<evidence type="ECO:0000313" key="11">
    <source>
        <dbReference type="Proteomes" id="UP001524587"/>
    </source>
</evidence>
<evidence type="ECO:0000313" key="10">
    <source>
        <dbReference type="EMBL" id="MCQ8277907.1"/>
    </source>
</evidence>
<dbReference type="InterPro" id="IPR027417">
    <property type="entry name" value="P-loop_NTPase"/>
</dbReference>
<dbReference type="SUPFAM" id="SSF90123">
    <property type="entry name" value="ABC transporter transmembrane region"/>
    <property type="match status" value="1"/>
</dbReference>
<dbReference type="InterPro" id="IPR036640">
    <property type="entry name" value="ABC1_TM_sf"/>
</dbReference>
<protein>
    <submittedName>
        <fullName evidence="10">Thiol reductant ABC exporter subunit CydC</fullName>
    </submittedName>
</protein>
<feature type="transmembrane region" description="Helical" evidence="7">
    <location>
        <begin position="55"/>
        <end position="74"/>
    </location>
</feature>
<keyword evidence="2 7" id="KW-0812">Transmembrane</keyword>
<keyword evidence="3" id="KW-0547">Nucleotide-binding</keyword>
<dbReference type="PANTHER" id="PTHR24221:SF654">
    <property type="entry name" value="ATP-BINDING CASSETTE SUB-FAMILY B MEMBER 6"/>
    <property type="match status" value="1"/>
</dbReference>
<keyword evidence="6 7" id="KW-0472">Membrane</keyword>
<dbReference type="PROSITE" id="PS50929">
    <property type="entry name" value="ABC_TM1F"/>
    <property type="match status" value="1"/>
</dbReference>
<dbReference type="Gene3D" id="1.20.1560.10">
    <property type="entry name" value="ABC transporter type 1, transmembrane domain"/>
    <property type="match status" value="1"/>
</dbReference>
<evidence type="ECO:0000256" key="5">
    <source>
        <dbReference type="ARBA" id="ARBA00022989"/>
    </source>
</evidence>
<dbReference type="InterPro" id="IPR003439">
    <property type="entry name" value="ABC_transporter-like_ATP-bd"/>
</dbReference>
<comment type="subcellular location">
    <subcellularLocation>
        <location evidence="1">Cell membrane</location>
        <topology evidence="1">Multi-pass membrane protein</topology>
    </subcellularLocation>
</comment>
<evidence type="ECO:0000256" key="1">
    <source>
        <dbReference type="ARBA" id="ARBA00004651"/>
    </source>
</evidence>
<evidence type="ECO:0000256" key="3">
    <source>
        <dbReference type="ARBA" id="ARBA00022741"/>
    </source>
</evidence>
<reference evidence="10 11" key="1">
    <citation type="submission" date="2022-06" db="EMBL/GenBank/DDBJ databases">
        <title>Endosaccharibacter gen. nov., sp. nov., endophytic bacteria isolated from sugarcane.</title>
        <authorList>
            <person name="Pitiwittayakul N."/>
            <person name="Yukphan P."/>
            <person name="Charoenyingcharoen P."/>
            <person name="Tanasupawat S."/>
        </authorList>
    </citation>
    <scope>NUCLEOTIDE SEQUENCE [LARGE SCALE GENOMIC DNA]</scope>
    <source>
        <strain evidence="10 11">KSS8</strain>
    </source>
</reference>
<dbReference type="Proteomes" id="UP001524587">
    <property type="component" value="Unassembled WGS sequence"/>
</dbReference>
<dbReference type="CDD" id="cd03228">
    <property type="entry name" value="ABCC_MRP_Like"/>
    <property type="match status" value="1"/>
</dbReference>
<dbReference type="RefSeq" id="WP_422863367.1">
    <property type="nucleotide sequence ID" value="NZ_JAMSKV010000003.1"/>
</dbReference>
<dbReference type="InterPro" id="IPR014223">
    <property type="entry name" value="ABC_CydC/D"/>
</dbReference>
<proteinExistence type="predicted"/>
<evidence type="ECO:0000256" key="6">
    <source>
        <dbReference type="ARBA" id="ARBA00023136"/>
    </source>
</evidence>
<accession>A0ABT1W6J3</accession>
<dbReference type="EMBL" id="JAMSKV010000003">
    <property type="protein sequence ID" value="MCQ8277907.1"/>
    <property type="molecule type" value="Genomic_DNA"/>
</dbReference>
<keyword evidence="11" id="KW-1185">Reference proteome</keyword>
<feature type="transmembrane region" description="Helical" evidence="7">
    <location>
        <begin position="251"/>
        <end position="276"/>
    </location>
</feature>
<dbReference type="Gene3D" id="3.40.50.300">
    <property type="entry name" value="P-loop containing nucleotide triphosphate hydrolases"/>
    <property type="match status" value="1"/>
</dbReference>
<feature type="transmembrane region" description="Helical" evidence="7">
    <location>
        <begin position="282"/>
        <end position="301"/>
    </location>
</feature>
<dbReference type="PROSITE" id="PS00211">
    <property type="entry name" value="ABC_TRANSPORTER_1"/>
    <property type="match status" value="1"/>
</dbReference>
<evidence type="ECO:0000259" key="8">
    <source>
        <dbReference type="PROSITE" id="PS50893"/>
    </source>
</evidence>
<dbReference type="NCBIfam" id="TIGR02868">
    <property type="entry name" value="CydC"/>
    <property type="match status" value="1"/>
</dbReference>
<feature type="transmembrane region" description="Helical" evidence="7">
    <location>
        <begin position="28"/>
        <end position="49"/>
    </location>
</feature>
<feature type="transmembrane region" description="Helical" evidence="7">
    <location>
        <begin position="166"/>
        <end position="190"/>
    </location>
</feature>
<gene>
    <name evidence="10" type="primary">cydC</name>
    <name evidence="10" type="ORF">NFI95_05540</name>
</gene>
<dbReference type="PANTHER" id="PTHR24221">
    <property type="entry name" value="ATP-BINDING CASSETTE SUB-FAMILY B"/>
    <property type="match status" value="1"/>
</dbReference>
<feature type="domain" description="ABC transporter" evidence="8">
    <location>
        <begin position="341"/>
        <end position="559"/>
    </location>
</feature>
<keyword evidence="5 7" id="KW-1133">Transmembrane helix</keyword>
<name>A0ABT1W6J3_9PROT</name>
<evidence type="ECO:0000256" key="4">
    <source>
        <dbReference type="ARBA" id="ARBA00022840"/>
    </source>
</evidence>
<dbReference type="SUPFAM" id="SSF52540">
    <property type="entry name" value="P-loop containing nucleoside triphosphate hydrolases"/>
    <property type="match status" value="1"/>
</dbReference>
<dbReference type="InterPro" id="IPR003593">
    <property type="entry name" value="AAA+_ATPase"/>
</dbReference>
<keyword evidence="4" id="KW-0067">ATP-binding</keyword>
<organism evidence="10 11">
    <name type="scientific">Endosaccharibacter trunci</name>
    <dbReference type="NCBI Taxonomy" id="2812733"/>
    <lineage>
        <taxon>Bacteria</taxon>
        <taxon>Pseudomonadati</taxon>
        <taxon>Pseudomonadota</taxon>
        <taxon>Alphaproteobacteria</taxon>
        <taxon>Acetobacterales</taxon>
        <taxon>Acetobacteraceae</taxon>
        <taxon>Endosaccharibacter</taxon>
    </lineage>
</organism>
<feature type="transmembrane region" description="Helical" evidence="7">
    <location>
        <begin position="138"/>
        <end position="160"/>
    </location>
</feature>
<dbReference type="InterPro" id="IPR039421">
    <property type="entry name" value="Type_1_exporter"/>
</dbReference>
<comment type="caution">
    <text evidence="10">The sequence shown here is derived from an EMBL/GenBank/DDBJ whole genome shotgun (WGS) entry which is preliminary data.</text>
</comment>
<dbReference type="SMART" id="SM00382">
    <property type="entry name" value="AAA"/>
    <property type="match status" value="1"/>
</dbReference>
<evidence type="ECO:0000256" key="7">
    <source>
        <dbReference type="SAM" id="Phobius"/>
    </source>
</evidence>
<dbReference type="Pfam" id="PF00664">
    <property type="entry name" value="ABC_membrane"/>
    <property type="match status" value="1"/>
</dbReference>
<dbReference type="PROSITE" id="PS50893">
    <property type="entry name" value="ABC_TRANSPORTER_2"/>
    <property type="match status" value="1"/>
</dbReference>
<dbReference type="InterPro" id="IPR011527">
    <property type="entry name" value="ABC1_TM_dom"/>
</dbReference>
<dbReference type="InterPro" id="IPR017871">
    <property type="entry name" value="ABC_transporter-like_CS"/>
</dbReference>
<feature type="domain" description="ABC transmembrane type-1" evidence="9">
    <location>
        <begin position="28"/>
        <end position="313"/>
    </location>
</feature>
<sequence length="559" mass="58276">MSRATTERPGQAGIRPVLRILGLWRAHAVGLAIGVILSLLAFVAGLALLAASGSAVAGTGVGLVLASALLLRLFGAGRVVLRYLERLATHDATFRALADLRVWFFRGVAARSSGGLGFRRSGDLLSRLVGDVEALDGLYLRIIVPLAGAIIAVPLLFILAERASPVLAIVLVALLALAAFVLPYLAGWLVSRDSRALSGASAALRIAVLDLVSGLREVRAFNAERRMLAGVQGREAELLAVQHRLSLRTAIAGAASFLCQQLAILAVLAALTGLVFARVDPIAGTIVLFVLLASFELVGGLTRAGALAGNVANAAERVLDARAPALDGSAPAGVKPAGTAISFRDVGFRWLPGRPAVFEHLTLDIQAGSRVAILGPSGSGKSSLAALLLRVVPPQHGQITMGGVDLQKLDETELRSRVAWLSQATHLFADTIRANLLLGRPDATDTELWQALDQAMIGDVVRAMPDGLDTWLGEGGSGFSGGQQRRLALARTLVSTAPILILDEPAAGLDAETERAFLQTLNGVAAGRTVILIAHRLTGVEVLDRIWRLAGGHASAAAA</sequence>
<dbReference type="Pfam" id="PF00005">
    <property type="entry name" value="ABC_tran"/>
    <property type="match status" value="1"/>
</dbReference>